<sequence>ASVSASPIHQRASCVYTCGSVCYWQEDIDEAVAAGYKQLKAGTTLGSGSYPHVYNDYEGFSFPTSKPWYEFPILSSYAPYTGGSPGADRVIFDSKGAFDSVLTHTGASSTNGFVQCKKD</sequence>
<dbReference type="Gene3D" id="3.10.450.30">
    <property type="entry name" value="Microbial ribonucleases"/>
    <property type="match status" value="1"/>
</dbReference>
<evidence type="ECO:0000256" key="5">
    <source>
        <dbReference type="ARBA" id="ARBA00022801"/>
    </source>
</evidence>
<evidence type="ECO:0000256" key="7">
    <source>
        <dbReference type="ARBA" id="ARBA00023239"/>
    </source>
</evidence>
<dbReference type="OrthoDB" id="5425539at2759"/>
<accession>A0A6A6TET6</accession>
<keyword evidence="6" id="KW-1015">Disulfide bond</keyword>
<dbReference type="EC" id="4.6.1.24" evidence="2"/>
<comment type="catalytic activity">
    <reaction evidence="8">
        <text>[RNA] containing guanosine + H2O = an [RNA fragment]-3'-guanosine-3'-phosphate + a 5'-hydroxy-ribonucleotide-3'-[RNA fragment].</text>
        <dbReference type="EC" id="4.6.1.24"/>
    </reaction>
</comment>
<dbReference type="EMBL" id="MU004322">
    <property type="protein sequence ID" value="KAF2657767.1"/>
    <property type="molecule type" value="Genomic_DNA"/>
</dbReference>
<dbReference type="SUPFAM" id="SSF53933">
    <property type="entry name" value="Microbial ribonucleases"/>
    <property type="match status" value="1"/>
</dbReference>
<dbReference type="CDD" id="cd00606">
    <property type="entry name" value="fungal_RNase"/>
    <property type="match status" value="1"/>
</dbReference>
<dbReference type="AlphaFoldDB" id="A0A6A6TET6"/>
<evidence type="ECO:0000256" key="6">
    <source>
        <dbReference type="ARBA" id="ARBA00023157"/>
    </source>
</evidence>
<evidence type="ECO:0000256" key="4">
    <source>
        <dbReference type="ARBA" id="ARBA00022759"/>
    </source>
</evidence>
<keyword evidence="4" id="KW-0255">Endonuclease</keyword>
<dbReference type="PANTHER" id="PTHR42104">
    <property type="entry name" value="EXTRACELLULAR GUANYL-SPECIFIC RIBONUCLEASE RNTA (AFU_ORTHOLOGUE AFUA_4G03230)"/>
    <property type="match status" value="1"/>
</dbReference>
<proteinExistence type="inferred from homology"/>
<evidence type="ECO:0000256" key="1">
    <source>
        <dbReference type="ARBA" id="ARBA00009006"/>
    </source>
</evidence>
<keyword evidence="7" id="KW-0456">Lyase</keyword>
<evidence type="ECO:0000256" key="8">
    <source>
        <dbReference type="ARBA" id="ARBA00034015"/>
    </source>
</evidence>
<organism evidence="9 10">
    <name type="scientific">Lophiostoma macrostomum CBS 122681</name>
    <dbReference type="NCBI Taxonomy" id="1314788"/>
    <lineage>
        <taxon>Eukaryota</taxon>
        <taxon>Fungi</taxon>
        <taxon>Dikarya</taxon>
        <taxon>Ascomycota</taxon>
        <taxon>Pezizomycotina</taxon>
        <taxon>Dothideomycetes</taxon>
        <taxon>Pleosporomycetidae</taxon>
        <taxon>Pleosporales</taxon>
        <taxon>Lophiostomataceae</taxon>
        <taxon>Lophiostoma</taxon>
    </lineage>
</organism>
<dbReference type="GO" id="GO:0003723">
    <property type="term" value="F:RNA binding"/>
    <property type="evidence" value="ECO:0007669"/>
    <property type="project" value="InterPro"/>
</dbReference>
<reference evidence="9" key="1">
    <citation type="journal article" date="2020" name="Stud. Mycol.">
        <title>101 Dothideomycetes genomes: a test case for predicting lifestyles and emergence of pathogens.</title>
        <authorList>
            <person name="Haridas S."/>
            <person name="Albert R."/>
            <person name="Binder M."/>
            <person name="Bloem J."/>
            <person name="Labutti K."/>
            <person name="Salamov A."/>
            <person name="Andreopoulos B."/>
            <person name="Baker S."/>
            <person name="Barry K."/>
            <person name="Bills G."/>
            <person name="Bluhm B."/>
            <person name="Cannon C."/>
            <person name="Castanera R."/>
            <person name="Culley D."/>
            <person name="Daum C."/>
            <person name="Ezra D."/>
            <person name="Gonzalez J."/>
            <person name="Henrissat B."/>
            <person name="Kuo A."/>
            <person name="Liang C."/>
            <person name="Lipzen A."/>
            <person name="Lutzoni F."/>
            <person name="Magnuson J."/>
            <person name="Mondo S."/>
            <person name="Nolan M."/>
            <person name="Ohm R."/>
            <person name="Pangilinan J."/>
            <person name="Park H.-J."/>
            <person name="Ramirez L."/>
            <person name="Alfaro M."/>
            <person name="Sun H."/>
            <person name="Tritt A."/>
            <person name="Yoshinaga Y."/>
            <person name="Zwiers L.-H."/>
            <person name="Turgeon B."/>
            <person name="Goodwin S."/>
            <person name="Spatafora J."/>
            <person name="Crous P."/>
            <person name="Grigoriev I."/>
        </authorList>
    </citation>
    <scope>NUCLEOTIDE SEQUENCE</scope>
    <source>
        <strain evidence="9">CBS 122681</strain>
    </source>
</reference>
<keyword evidence="3" id="KW-0540">Nuclease</keyword>
<keyword evidence="10" id="KW-1185">Reference proteome</keyword>
<evidence type="ECO:0000313" key="9">
    <source>
        <dbReference type="EMBL" id="KAF2657767.1"/>
    </source>
</evidence>
<evidence type="ECO:0000256" key="3">
    <source>
        <dbReference type="ARBA" id="ARBA00022722"/>
    </source>
</evidence>
<gene>
    <name evidence="9" type="ORF">K491DRAFT_594471</name>
</gene>
<dbReference type="GO" id="GO:0016787">
    <property type="term" value="F:hydrolase activity"/>
    <property type="evidence" value="ECO:0007669"/>
    <property type="project" value="UniProtKB-KW"/>
</dbReference>
<dbReference type="PANTHER" id="PTHR42104:SF1">
    <property type="entry name" value="EXTRACELLULAR GUANYL-SPECIFIC RIBONUCLEASE RNTA (AFU_ORTHOLOGUE AFUA_4G03230)"/>
    <property type="match status" value="1"/>
</dbReference>
<evidence type="ECO:0000313" key="10">
    <source>
        <dbReference type="Proteomes" id="UP000799324"/>
    </source>
</evidence>
<name>A0A6A6TET6_9PLEO</name>
<comment type="similarity">
    <text evidence="1">Belongs to the ribonuclease N1/T1 family.</text>
</comment>
<dbReference type="Pfam" id="PF00545">
    <property type="entry name" value="Ribonuclease"/>
    <property type="match status" value="1"/>
</dbReference>
<keyword evidence="5" id="KW-0378">Hydrolase</keyword>
<feature type="non-terminal residue" evidence="9">
    <location>
        <position position="1"/>
    </location>
</feature>
<dbReference type="InterPro" id="IPR016191">
    <property type="entry name" value="Ribonuclease/ribotoxin"/>
</dbReference>
<dbReference type="InterPro" id="IPR000026">
    <property type="entry name" value="N1-like"/>
</dbReference>
<protein>
    <recommendedName>
        <fullName evidence="2">ribonuclease T1</fullName>
        <ecNumber evidence="2">4.6.1.24</ecNumber>
    </recommendedName>
</protein>
<evidence type="ECO:0000256" key="2">
    <source>
        <dbReference type="ARBA" id="ARBA00012549"/>
    </source>
</evidence>
<dbReference type="Proteomes" id="UP000799324">
    <property type="component" value="Unassembled WGS sequence"/>
</dbReference>
<dbReference type="GO" id="GO:0046589">
    <property type="term" value="F:ribonuclease T1 activity"/>
    <property type="evidence" value="ECO:0007669"/>
    <property type="project" value="UniProtKB-EC"/>
</dbReference>